<sequence length="14" mass="1687">MKKSYLLSLWSDIC</sequence>
<accession>A0A0E9V7W0</accession>
<reference evidence="1" key="1">
    <citation type="submission" date="2014-11" db="EMBL/GenBank/DDBJ databases">
        <authorList>
            <person name="Amaro Gonzalez C."/>
        </authorList>
    </citation>
    <scope>NUCLEOTIDE SEQUENCE</scope>
</reference>
<protein>
    <submittedName>
        <fullName evidence="1">Uncharacterized protein</fullName>
    </submittedName>
</protein>
<proteinExistence type="predicted"/>
<organism evidence="1">
    <name type="scientific">Anguilla anguilla</name>
    <name type="common">European freshwater eel</name>
    <name type="synonym">Muraena anguilla</name>
    <dbReference type="NCBI Taxonomy" id="7936"/>
    <lineage>
        <taxon>Eukaryota</taxon>
        <taxon>Metazoa</taxon>
        <taxon>Chordata</taxon>
        <taxon>Craniata</taxon>
        <taxon>Vertebrata</taxon>
        <taxon>Euteleostomi</taxon>
        <taxon>Actinopterygii</taxon>
        <taxon>Neopterygii</taxon>
        <taxon>Teleostei</taxon>
        <taxon>Anguilliformes</taxon>
        <taxon>Anguillidae</taxon>
        <taxon>Anguilla</taxon>
    </lineage>
</organism>
<evidence type="ECO:0000313" key="1">
    <source>
        <dbReference type="EMBL" id="JAH73545.1"/>
    </source>
</evidence>
<name>A0A0E9V7W0_ANGAN</name>
<dbReference type="EMBL" id="GBXM01035032">
    <property type="protein sequence ID" value="JAH73545.1"/>
    <property type="molecule type" value="Transcribed_RNA"/>
</dbReference>
<reference evidence="1" key="2">
    <citation type="journal article" date="2015" name="Fish Shellfish Immunol.">
        <title>Early steps in the European eel (Anguilla anguilla)-Vibrio vulnificus interaction in the gills: Role of the RtxA13 toxin.</title>
        <authorList>
            <person name="Callol A."/>
            <person name="Pajuelo D."/>
            <person name="Ebbesson L."/>
            <person name="Teles M."/>
            <person name="MacKenzie S."/>
            <person name="Amaro C."/>
        </authorList>
    </citation>
    <scope>NUCLEOTIDE SEQUENCE</scope>
</reference>